<keyword evidence="2" id="KW-0378">Hydrolase</keyword>
<organism evidence="2 3">
    <name type="scientific">Peribacillus asahii</name>
    <dbReference type="NCBI Taxonomy" id="228899"/>
    <lineage>
        <taxon>Bacteria</taxon>
        <taxon>Bacillati</taxon>
        <taxon>Bacillota</taxon>
        <taxon>Bacilli</taxon>
        <taxon>Bacillales</taxon>
        <taxon>Bacillaceae</taxon>
        <taxon>Peribacillus</taxon>
    </lineage>
</organism>
<feature type="domain" description="Beta-lactamase class A catalytic" evidence="1">
    <location>
        <begin position="60"/>
        <end position="266"/>
    </location>
</feature>
<dbReference type="AlphaFoldDB" id="A0A398AY73"/>
<reference evidence="2 3" key="1">
    <citation type="submission" date="2018-08" db="EMBL/GenBank/DDBJ databases">
        <title>Bacillus jemisoniae sp. nov., Bacillus chryseoplanitiae sp. nov., Bacillus resnikiae sp. nov., and Bacillus frankliniae sp. nov., isolated from Viking spacecraft and associated surfaces.</title>
        <authorList>
            <person name="Seuylemezian A."/>
            <person name="Vaishampayan P."/>
        </authorList>
    </citation>
    <scope>NUCLEOTIDE SEQUENCE [LARGE SCALE GENOMIC DNA]</scope>
    <source>
        <strain evidence="2 3">MA001</strain>
    </source>
</reference>
<name>A0A398AY73_9BACI</name>
<dbReference type="Proteomes" id="UP000266016">
    <property type="component" value="Unassembled WGS sequence"/>
</dbReference>
<dbReference type="EMBL" id="QWVS01000055">
    <property type="protein sequence ID" value="RID82004.1"/>
    <property type="molecule type" value="Genomic_DNA"/>
</dbReference>
<evidence type="ECO:0000259" key="1">
    <source>
        <dbReference type="Pfam" id="PF13354"/>
    </source>
</evidence>
<dbReference type="Pfam" id="PF13354">
    <property type="entry name" value="Beta-lactamase2"/>
    <property type="match status" value="1"/>
</dbReference>
<evidence type="ECO:0000313" key="2">
    <source>
        <dbReference type="EMBL" id="RID82004.1"/>
    </source>
</evidence>
<dbReference type="PANTHER" id="PTHR35333">
    <property type="entry name" value="BETA-LACTAMASE"/>
    <property type="match status" value="1"/>
</dbReference>
<dbReference type="InterPro" id="IPR000871">
    <property type="entry name" value="Beta-lactam_class-A"/>
</dbReference>
<gene>
    <name evidence="2" type="ORF">D1953_19290</name>
</gene>
<evidence type="ECO:0000313" key="3">
    <source>
        <dbReference type="Proteomes" id="UP000266016"/>
    </source>
</evidence>
<comment type="caution">
    <text evidence="2">The sequence shown here is derived from an EMBL/GenBank/DDBJ whole genome shotgun (WGS) entry which is preliminary data.</text>
</comment>
<dbReference type="PANTHER" id="PTHR35333:SF3">
    <property type="entry name" value="BETA-LACTAMASE-TYPE TRANSPEPTIDASE FOLD CONTAINING PROTEIN"/>
    <property type="match status" value="1"/>
</dbReference>
<dbReference type="GO" id="GO:0030655">
    <property type="term" value="P:beta-lactam antibiotic catabolic process"/>
    <property type="evidence" value="ECO:0007669"/>
    <property type="project" value="InterPro"/>
</dbReference>
<dbReference type="InterPro" id="IPR012338">
    <property type="entry name" value="Beta-lactam/transpept-like"/>
</dbReference>
<dbReference type="GO" id="GO:0008800">
    <property type="term" value="F:beta-lactamase activity"/>
    <property type="evidence" value="ECO:0007669"/>
    <property type="project" value="InterPro"/>
</dbReference>
<sequence>MDRSISSHSFRDRIKRRGEQGFTSIMGKRGICMTLQSIEPKILELIETFDGRIAYKIENDRGESISYHEHEAFQSASLIKIPMIIEGYRQAENKDIYLNQPLTIPRNEVTRGSGVLHTLSDKVFLTVEDLLTLMITISDNTSTNMMMTLLTFEKINQCIQELGLENTVLQRRMFDFKALKEGRDNTMSAADTVLCLKAIHTGDFLTKASQERILDIFEQQQFKERLPAMMGKGVKVGNKTGSLRGVMHDAAIIRSETETVCAAVLTEDMASEEESRQIISKIGKLIYDEMMKEQN</sequence>
<dbReference type="InterPro" id="IPR045155">
    <property type="entry name" value="Beta-lactam_cat"/>
</dbReference>
<proteinExistence type="predicted"/>
<accession>A0A398AY73</accession>
<protein>
    <submittedName>
        <fullName evidence="2">Serine hydrolase</fullName>
    </submittedName>
</protein>
<dbReference type="Gene3D" id="3.40.710.10">
    <property type="entry name" value="DD-peptidase/beta-lactamase superfamily"/>
    <property type="match status" value="1"/>
</dbReference>
<dbReference type="GO" id="GO:0046677">
    <property type="term" value="P:response to antibiotic"/>
    <property type="evidence" value="ECO:0007669"/>
    <property type="project" value="InterPro"/>
</dbReference>
<dbReference type="SUPFAM" id="SSF56601">
    <property type="entry name" value="beta-lactamase/transpeptidase-like"/>
    <property type="match status" value="1"/>
</dbReference>
<keyword evidence="3" id="KW-1185">Reference proteome</keyword>